<comment type="subcellular location">
    <subcellularLocation>
        <location evidence="1">Cell membrane</location>
        <topology evidence="1">Multi-pass membrane protein</topology>
    </subcellularLocation>
</comment>
<feature type="transmembrane region" description="Helical" evidence="9">
    <location>
        <begin position="188"/>
        <end position="212"/>
    </location>
</feature>
<organism evidence="11 12">
    <name type="scientific">Clostridium disporicum</name>
    <dbReference type="NCBI Taxonomy" id="84024"/>
    <lineage>
        <taxon>Bacteria</taxon>
        <taxon>Bacillati</taxon>
        <taxon>Bacillota</taxon>
        <taxon>Clostridia</taxon>
        <taxon>Eubacteriales</taxon>
        <taxon>Clostridiaceae</taxon>
        <taxon>Clostridium</taxon>
    </lineage>
</organism>
<feature type="transmembrane region" description="Helical" evidence="9">
    <location>
        <begin position="357"/>
        <end position="381"/>
    </location>
</feature>
<dbReference type="InterPro" id="IPR004501">
    <property type="entry name" value="PTS_EIIC_3"/>
</dbReference>
<dbReference type="GeneID" id="83011732"/>
<sequence>MEKFMAFMDKYITPYAAKMGAQRHLVAVRDAFVAMIPLTIIGSLATLINNAPIKALSNFLADNTFGQQIKSLNGDIWFGTLAIMALLLVIGVAYNLAKSYEENGLQSAMIATSIFILLIPQVAKIAIDGQPAVEGWGFIGVAYLGTGALFTAIIIGILSTEVFIRLGKLKQLVVKMPEGVPPAVSRSFAKLIPGMLTVVIFAVAGLLIRLAADGQFLTDLINKYLGIPLSNITDTLPSAILIAFFIHGLWFVGLHGANIALPFTGTMLTNLGAQNAEMIQNGAPLDQLHVLAGPFFDAFVFMGGSGVIIGLLIAIAIAGKRRRDMLALGLAPSIFNISEPVIFGLPIVLNPIFGIPFVIAPIVTTIISYLSISFGLVHPIIMATMPWTTPPILGGFMATGHWSGAVLCIVNIAVSILIYLPFVAMAEKMDARKMEMDQVA</sequence>
<feature type="transmembrane region" description="Helical" evidence="9">
    <location>
        <begin position="76"/>
        <end position="96"/>
    </location>
</feature>
<dbReference type="PIRSF" id="PIRSF006351">
    <property type="entry name" value="PTS_EIIC-Cellobiose"/>
    <property type="match status" value="1"/>
</dbReference>
<feature type="transmembrane region" description="Helical" evidence="9">
    <location>
        <begin position="298"/>
        <end position="319"/>
    </location>
</feature>
<dbReference type="RefSeq" id="WP_042397586.1">
    <property type="nucleotide sequence ID" value="NZ_CYZV01000004.1"/>
</dbReference>
<keyword evidence="6 9" id="KW-1133">Transmembrane helix</keyword>
<evidence type="ECO:0000256" key="9">
    <source>
        <dbReference type="SAM" id="Phobius"/>
    </source>
</evidence>
<keyword evidence="7 8" id="KW-0472">Membrane</keyword>
<keyword evidence="2 8" id="KW-0813">Transport</keyword>
<dbReference type="PANTHER" id="PTHR33989">
    <property type="match status" value="1"/>
</dbReference>
<feature type="transmembrane region" description="Helical" evidence="9">
    <location>
        <begin position="108"/>
        <end position="127"/>
    </location>
</feature>
<feature type="transmembrane region" description="Helical" evidence="9">
    <location>
        <begin position="139"/>
        <end position="167"/>
    </location>
</feature>
<comment type="function">
    <text evidence="8">The phosphoenolpyruvate-dependent sugar phosphotransferase system (PTS), a major carbohydrate active -transport system, catalyzes the phosphorylation of incoming sugar substrates concomitant with their translocation across the cell membrane.</text>
</comment>
<evidence type="ECO:0000256" key="2">
    <source>
        <dbReference type="ARBA" id="ARBA00022448"/>
    </source>
</evidence>
<dbReference type="PANTHER" id="PTHR33989:SF4">
    <property type="entry name" value="PTS SYSTEM N,N'-DIACETYLCHITOBIOSE-SPECIFIC EIIC COMPONENT"/>
    <property type="match status" value="1"/>
</dbReference>
<evidence type="ECO:0000256" key="7">
    <source>
        <dbReference type="ARBA" id="ARBA00023136"/>
    </source>
</evidence>
<dbReference type="InterPro" id="IPR051088">
    <property type="entry name" value="PTS_Sugar-EIIC/EIIB"/>
</dbReference>
<dbReference type="Pfam" id="PF02378">
    <property type="entry name" value="PTS_EIIC"/>
    <property type="match status" value="1"/>
</dbReference>
<evidence type="ECO:0000256" key="6">
    <source>
        <dbReference type="ARBA" id="ARBA00022989"/>
    </source>
</evidence>
<dbReference type="NCBIfam" id="TIGR00410">
    <property type="entry name" value="lacE"/>
    <property type="match status" value="1"/>
</dbReference>
<dbReference type="InterPro" id="IPR004796">
    <property type="entry name" value="PTS_IIC_cello"/>
</dbReference>
<evidence type="ECO:0000256" key="1">
    <source>
        <dbReference type="ARBA" id="ARBA00004651"/>
    </source>
</evidence>
<evidence type="ECO:0000259" key="10">
    <source>
        <dbReference type="PROSITE" id="PS51105"/>
    </source>
</evidence>
<evidence type="ECO:0000313" key="12">
    <source>
        <dbReference type="Proteomes" id="UP000095558"/>
    </source>
</evidence>
<feature type="domain" description="PTS EIIC type-3" evidence="10">
    <location>
        <begin position="8"/>
        <end position="422"/>
    </location>
</feature>
<gene>
    <name evidence="11" type="primary">gmuC</name>
    <name evidence="11" type="ORF">ERS852470_00519</name>
</gene>
<dbReference type="EMBL" id="CYZV01000004">
    <property type="protein sequence ID" value="CUN70053.1"/>
    <property type="molecule type" value="Genomic_DNA"/>
</dbReference>
<keyword evidence="3 8" id="KW-1003">Cell membrane</keyword>
<dbReference type="GO" id="GO:1902815">
    <property type="term" value="P:N,N'-diacetylchitobiose import"/>
    <property type="evidence" value="ECO:0007669"/>
    <property type="project" value="TreeGrafter"/>
</dbReference>
<evidence type="ECO:0000256" key="4">
    <source>
        <dbReference type="ARBA" id="ARBA00022597"/>
    </source>
</evidence>
<evidence type="ECO:0000256" key="5">
    <source>
        <dbReference type="ARBA" id="ARBA00022692"/>
    </source>
</evidence>
<accession>A0A173Z2T2</accession>
<feature type="transmembrane region" description="Helical" evidence="9">
    <location>
        <begin position="239"/>
        <end position="261"/>
    </location>
</feature>
<keyword evidence="4 8" id="KW-0762">Sugar transport</keyword>
<dbReference type="AlphaFoldDB" id="A0A173Z2T2"/>
<feature type="transmembrane region" description="Helical" evidence="9">
    <location>
        <begin position="401"/>
        <end position="426"/>
    </location>
</feature>
<name>A0A173Z2T2_9CLOT</name>
<evidence type="ECO:0000256" key="8">
    <source>
        <dbReference type="PIRNR" id="PIRNR006351"/>
    </source>
</evidence>
<dbReference type="GO" id="GO:0005886">
    <property type="term" value="C:plasma membrane"/>
    <property type="evidence" value="ECO:0007669"/>
    <property type="project" value="UniProtKB-SubCell"/>
</dbReference>
<dbReference type="PROSITE" id="PS51105">
    <property type="entry name" value="PTS_EIIC_TYPE_3"/>
    <property type="match status" value="1"/>
</dbReference>
<dbReference type="Proteomes" id="UP000095558">
    <property type="component" value="Unassembled WGS sequence"/>
</dbReference>
<evidence type="ECO:0000313" key="11">
    <source>
        <dbReference type="EMBL" id="CUN70053.1"/>
    </source>
</evidence>
<dbReference type="GO" id="GO:0009401">
    <property type="term" value="P:phosphoenolpyruvate-dependent sugar phosphotransferase system"/>
    <property type="evidence" value="ECO:0007669"/>
    <property type="project" value="InterPro"/>
</dbReference>
<dbReference type="OrthoDB" id="1641940at2"/>
<dbReference type="InterPro" id="IPR003352">
    <property type="entry name" value="PTS_EIIC"/>
</dbReference>
<evidence type="ECO:0000256" key="3">
    <source>
        <dbReference type="ARBA" id="ARBA00022475"/>
    </source>
</evidence>
<protein>
    <recommendedName>
        <fullName evidence="8">Permease IIC component</fullName>
    </recommendedName>
</protein>
<proteinExistence type="predicted"/>
<reference evidence="11 12" key="1">
    <citation type="submission" date="2015-09" db="EMBL/GenBank/DDBJ databases">
        <authorList>
            <consortium name="Pathogen Informatics"/>
        </authorList>
    </citation>
    <scope>NUCLEOTIDE SEQUENCE [LARGE SCALE GENOMIC DNA]</scope>
    <source>
        <strain evidence="11 12">2789STDY5834855</strain>
    </source>
</reference>
<keyword evidence="5 9" id="KW-0812">Transmembrane</keyword>
<feature type="transmembrane region" description="Helical" evidence="9">
    <location>
        <begin position="27"/>
        <end position="48"/>
    </location>
</feature>
<dbReference type="GO" id="GO:0008982">
    <property type="term" value="F:protein-N(PI)-phosphohistidine-sugar phosphotransferase activity"/>
    <property type="evidence" value="ECO:0007669"/>
    <property type="project" value="UniProtKB-UniRule"/>
</dbReference>